<name>A0A372LCV6_9BACI</name>
<dbReference type="OrthoDB" id="1707228at2"/>
<evidence type="ECO:0000313" key="1">
    <source>
        <dbReference type="EMBL" id="RFU63829.1"/>
    </source>
</evidence>
<comment type="caution">
    <text evidence="1">The sequence shown here is derived from an EMBL/GenBank/DDBJ whole genome shotgun (WGS) entry which is preliminary data.</text>
</comment>
<dbReference type="EMBL" id="QVTD01000005">
    <property type="protein sequence ID" value="RFU63829.1"/>
    <property type="molecule type" value="Genomic_DNA"/>
</dbReference>
<protein>
    <submittedName>
        <fullName evidence="1">Uncharacterized protein</fullName>
    </submittedName>
</protein>
<organism evidence="1 2">
    <name type="scientific">Peribacillus glennii</name>
    <dbReference type="NCBI Taxonomy" id="2303991"/>
    <lineage>
        <taxon>Bacteria</taxon>
        <taxon>Bacillati</taxon>
        <taxon>Bacillota</taxon>
        <taxon>Bacilli</taxon>
        <taxon>Bacillales</taxon>
        <taxon>Bacillaceae</taxon>
        <taxon>Peribacillus</taxon>
    </lineage>
</organism>
<dbReference type="Proteomes" id="UP000262939">
    <property type="component" value="Unassembled WGS sequence"/>
</dbReference>
<dbReference type="AlphaFoldDB" id="A0A372LCV6"/>
<accession>A0A372LCV6</accession>
<reference evidence="1 2" key="1">
    <citation type="submission" date="2018-08" db="EMBL/GenBank/DDBJ databases">
        <title>Bacillus chawlae sp. nov., Bacillus glennii sp. nov., and Bacillus saganii sp. nov. Isolated from the Vehicle Assembly Building at Kennedy Space Center where the Viking Spacecraft were Assembled.</title>
        <authorList>
            <person name="Seuylemezian A."/>
            <person name="Vaishampayan P."/>
        </authorList>
    </citation>
    <scope>NUCLEOTIDE SEQUENCE [LARGE SCALE GENOMIC DNA]</scope>
    <source>
        <strain evidence="1 2">V44-8</strain>
    </source>
</reference>
<proteinExistence type="predicted"/>
<evidence type="ECO:0000313" key="2">
    <source>
        <dbReference type="Proteomes" id="UP000262939"/>
    </source>
</evidence>
<keyword evidence="2" id="KW-1185">Reference proteome</keyword>
<sequence length="143" mass="15645">MRNIGFADCRVTNDNLEGRNNIGHSTININERAGVGATINDQHHNRDVLAILGAGSQGNGHLIVSGDAAKEVENLPEIEHAAVELIIMPMWVLVEQGMEMTNGLTDNIVRLVKQADRKAEHVYISTNPEFACRVDSYVQDRGG</sequence>
<dbReference type="RefSeq" id="WP_117322465.1">
    <property type="nucleotide sequence ID" value="NZ_QVTD01000005.1"/>
</dbReference>
<gene>
    <name evidence="1" type="ORF">D0466_10215</name>
</gene>